<evidence type="ECO:0008006" key="3">
    <source>
        <dbReference type="Google" id="ProtNLM"/>
    </source>
</evidence>
<dbReference type="AlphaFoldDB" id="A0A9P0Z4V6"/>
<reference evidence="1" key="1">
    <citation type="submission" date="2022-07" db="EMBL/GenBank/DDBJ databases">
        <authorList>
            <person name="Macas J."/>
            <person name="Novak P."/>
            <person name="Neumann P."/>
        </authorList>
    </citation>
    <scope>NUCLEOTIDE SEQUENCE</scope>
</reference>
<accession>A0A9P0Z4V6</accession>
<dbReference type="InterPro" id="IPR043502">
    <property type="entry name" value="DNA/RNA_pol_sf"/>
</dbReference>
<organism evidence="1 2">
    <name type="scientific">Cuscuta europaea</name>
    <name type="common">European dodder</name>
    <dbReference type="NCBI Taxonomy" id="41803"/>
    <lineage>
        <taxon>Eukaryota</taxon>
        <taxon>Viridiplantae</taxon>
        <taxon>Streptophyta</taxon>
        <taxon>Embryophyta</taxon>
        <taxon>Tracheophyta</taxon>
        <taxon>Spermatophyta</taxon>
        <taxon>Magnoliopsida</taxon>
        <taxon>eudicotyledons</taxon>
        <taxon>Gunneridae</taxon>
        <taxon>Pentapetalae</taxon>
        <taxon>asterids</taxon>
        <taxon>lamiids</taxon>
        <taxon>Solanales</taxon>
        <taxon>Convolvulaceae</taxon>
        <taxon>Cuscuteae</taxon>
        <taxon>Cuscuta</taxon>
        <taxon>Cuscuta subgen. Cuscuta</taxon>
    </lineage>
</organism>
<evidence type="ECO:0000313" key="2">
    <source>
        <dbReference type="Proteomes" id="UP001152484"/>
    </source>
</evidence>
<dbReference type="Proteomes" id="UP001152484">
    <property type="component" value="Unassembled WGS sequence"/>
</dbReference>
<name>A0A9P0Z4V6_CUSEU</name>
<sequence>MEISQEEEGIFLSQEKYIKDMLKKFKMQDCKAVVTPLVPNEKLKKEDGSKQTDATNYRSLIGSLLYLTATRPDIMYATSLLSRFMESPTETHYGAAKRLLRYLQGTINYGIWYKTTPDSRLTGYSDSDWAGSQDDMKSTSGYAFKLGSGIFSWGSKKQDSVALSSAEAEYVAAAGAACQAIWLKRILEDMGELQSSATQIFCDNKSAIAMAKNPIQHNRTKHIDIKYHFLRDVQAKGHIDMKYCPTEEQLADIFTKALPRDRFQFLRRMLGVTDKCIKEEY</sequence>
<dbReference type="PANTHER" id="PTHR11439">
    <property type="entry name" value="GAG-POL-RELATED RETROTRANSPOSON"/>
    <property type="match status" value="1"/>
</dbReference>
<proteinExistence type="predicted"/>
<gene>
    <name evidence="1" type="ORF">CEURO_LOCUS9969</name>
</gene>
<dbReference type="CDD" id="cd09272">
    <property type="entry name" value="RNase_HI_RT_Ty1"/>
    <property type="match status" value="1"/>
</dbReference>
<comment type="caution">
    <text evidence="1">The sequence shown here is derived from an EMBL/GenBank/DDBJ whole genome shotgun (WGS) entry which is preliminary data.</text>
</comment>
<dbReference type="EMBL" id="CAMAPE010000019">
    <property type="protein sequence ID" value="CAH9087216.1"/>
    <property type="molecule type" value="Genomic_DNA"/>
</dbReference>
<protein>
    <recommendedName>
        <fullName evidence="3">Reverse transcriptase Ty1/copia-type domain-containing protein</fullName>
    </recommendedName>
</protein>
<dbReference type="OrthoDB" id="1298236at2759"/>
<dbReference type="SUPFAM" id="SSF56672">
    <property type="entry name" value="DNA/RNA polymerases"/>
    <property type="match status" value="1"/>
</dbReference>
<keyword evidence="2" id="KW-1185">Reference proteome</keyword>
<evidence type="ECO:0000313" key="1">
    <source>
        <dbReference type="EMBL" id="CAH9087216.1"/>
    </source>
</evidence>
<dbReference type="PANTHER" id="PTHR11439:SF483">
    <property type="entry name" value="PEPTIDE SYNTHASE GLIP-LIKE, PUTATIVE (AFU_ORTHOLOGUE AFUA_3G12920)-RELATED"/>
    <property type="match status" value="1"/>
</dbReference>